<dbReference type="AlphaFoldDB" id="A0A6S6UE97"/>
<keyword evidence="1" id="KW-0472">Membrane</keyword>
<feature type="transmembrane region" description="Helical" evidence="1">
    <location>
        <begin position="47"/>
        <end position="67"/>
    </location>
</feature>
<reference evidence="2" key="1">
    <citation type="submission" date="2020-01" db="EMBL/GenBank/DDBJ databases">
        <authorList>
            <person name="Meier V. D."/>
            <person name="Meier V D."/>
        </authorList>
    </citation>
    <scope>NUCLEOTIDE SEQUENCE</scope>
    <source>
        <strain evidence="2">HLG_WM_MAG_07</strain>
    </source>
</reference>
<feature type="transmembrane region" description="Helical" evidence="1">
    <location>
        <begin position="114"/>
        <end position="134"/>
    </location>
</feature>
<feature type="transmembrane region" description="Helical" evidence="1">
    <location>
        <begin position="20"/>
        <end position="41"/>
    </location>
</feature>
<evidence type="ECO:0000313" key="2">
    <source>
        <dbReference type="EMBL" id="CAA6827914.1"/>
    </source>
</evidence>
<gene>
    <name evidence="2" type="ORF">HELGO_WM8742</name>
</gene>
<proteinExistence type="predicted"/>
<dbReference type="InterPro" id="IPR018770">
    <property type="entry name" value="ChloroindolylP_hydrolase"/>
</dbReference>
<organism evidence="2">
    <name type="scientific">uncultured Thiotrichaceae bacterium</name>
    <dbReference type="NCBI Taxonomy" id="298394"/>
    <lineage>
        <taxon>Bacteria</taxon>
        <taxon>Pseudomonadati</taxon>
        <taxon>Pseudomonadota</taxon>
        <taxon>Gammaproteobacteria</taxon>
        <taxon>Thiotrichales</taxon>
        <taxon>Thiotrichaceae</taxon>
        <taxon>environmental samples</taxon>
    </lineage>
</organism>
<dbReference type="EMBL" id="CACVAY010000145">
    <property type="protein sequence ID" value="CAA6827914.1"/>
    <property type="molecule type" value="Genomic_DNA"/>
</dbReference>
<sequence>MAKNIKRINSASDVVHEVRYGLKGILLYLLPLPILLGAIIALIQGKVIMTLLLGASFAGFIISAIIARHGLKLEAAFKRKKFAKAPGTPYKTVAAILLAGTTGLTAFFAAQHGLLSSVLTGAAAFLGFMFSYGLDPRKDKTGNFVGISAGEVIEALEAAEIKISGIEDTKRTIKDLDVKRSIDRITKKARDILQVIEDDPKDLQRARKFLKVYLDGAERVTQKYADTHKKEATTEQLDSNFANVLASIEDTFDKQHEKLKENNQFDLDVQIEVLETQLKQDGIR</sequence>
<protein>
    <submittedName>
        <fullName evidence="2">5-bromo-4-chloroindolyl phosphate hydrolysis protein</fullName>
    </submittedName>
</protein>
<feature type="transmembrane region" description="Helical" evidence="1">
    <location>
        <begin position="88"/>
        <end position="108"/>
    </location>
</feature>
<keyword evidence="1" id="KW-0812">Transmembrane</keyword>
<dbReference type="Pfam" id="PF10112">
    <property type="entry name" value="Halogen_Hydrol"/>
    <property type="match status" value="1"/>
</dbReference>
<name>A0A6S6UE97_9GAMM</name>
<keyword evidence="1" id="KW-1133">Transmembrane helix</keyword>
<accession>A0A6S6UE97</accession>
<evidence type="ECO:0000256" key="1">
    <source>
        <dbReference type="SAM" id="Phobius"/>
    </source>
</evidence>